<dbReference type="Gene3D" id="1.10.10.60">
    <property type="entry name" value="Homeodomain-like"/>
    <property type="match status" value="1"/>
</dbReference>
<evidence type="ECO:0000256" key="2">
    <source>
        <dbReference type="ARBA" id="ARBA00023125"/>
    </source>
</evidence>
<dbReference type="InterPro" id="IPR036271">
    <property type="entry name" value="Tet_transcr_reg_TetR-rel_C_sf"/>
</dbReference>
<comment type="caution">
    <text evidence="6">The sequence shown here is derived from an EMBL/GenBank/DDBJ whole genome shotgun (WGS) entry which is preliminary data.</text>
</comment>
<evidence type="ECO:0000256" key="1">
    <source>
        <dbReference type="ARBA" id="ARBA00023015"/>
    </source>
</evidence>
<dbReference type="PANTHER" id="PTHR47506:SF7">
    <property type="entry name" value="TRANSCRIPTIONAL REGULATORY PROTEIN"/>
    <property type="match status" value="1"/>
</dbReference>
<dbReference type="Gene3D" id="1.10.357.10">
    <property type="entry name" value="Tetracycline Repressor, domain 2"/>
    <property type="match status" value="1"/>
</dbReference>
<sequence>MGRVSQAEARANRERVVEAASRLMREKGIAEVGIIELMQSVGLTQGGFYKQFASKSALVDEAIAKGLADNIRYLASLDGDAGEHGAAWRSLVESYLSVEHRDDPGSGCPAAGFAGDTARNAEHRRTYADGVAEVAAWIAPGDAGLAALTTLVGGILLARATTGTALSEHILHAAQEAAIGAVEGAQAVTEGVVDAA</sequence>
<keyword evidence="2 4" id="KW-0238">DNA-binding</keyword>
<organism evidence="6 7">
    <name type="scientific">Streptomyces kaempferi</name>
    <dbReference type="NCBI Taxonomy" id="333725"/>
    <lineage>
        <taxon>Bacteria</taxon>
        <taxon>Bacillati</taxon>
        <taxon>Actinomycetota</taxon>
        <taxon>Actinomycetes</taxon>
        <taxon>Kitasatosporales</taxon>
        <taxon>Streptomycetaceae</taxon>
        <taxon>Streptomyces</taxon>
    </lineage>
</organism>
<keyword evidence="3" id="KW-0804">Transcription</keyword>
<evidence type="ECO:0000313" key="6">
    <source>
        <dbReference type="EMBL" id="MFD1312087.1"/>
    </source>
</evidence>
<feature type="domain" description="HTH tetR-type" evidence="5">
    <location>
        <begin position="10"/>
        <end position="70"/>
    </location>
</feature>
<keyword evidence="1" id="KW-0805">Transcription regulation</keyword>
<evidence type="ECO:0000256" key="4">
    <source>
        <dbReference type="PROSITE-ProRule" id="PRU00335"/>
    </source>
</evidence>
<dbReference type="SUPFAM" id="SSF48498">
    <property type="entry name" value="Tetracyclin repressor-like, C-terminal domain"/>
    <property type="match status" value="1"/>
</dbReference>
<protein>
    <submittedName>
        <fullName evidence="6">TetR/AcrR family transcriptional regulator</fullName>
    </submittedName>
</protein>
<dbReference type="PROSITE" id="PS50977">
    <property type="entry name" value="HTH_TETR_2"/>
    <property type="match status" value="1"/>
</dbReference>
<name>A0ABW3XRB4_9ACTN</name>
<gene>
    <name evidence="6" type="ORF">ACFQ5X_40620</name>
</gene>
<evidence type="ECO:0000259" key="5">
    <source>
        <dbReference type="PROSITE" id="PS50977"/>
    </source>
</evidence>
<accession>A0ABW3XRB4</accession>
<dbReference type="PRINTS" id="PR00455">
    <property type="entry name" value="HTHTETR"/>
</dbReference>
<dbReference type="PANTHER" id="PTHR47506">
    <property type="entry name" value="TRANSCRIPTIONAL REGULATORY PROTEIN"/>
    <property type="match status" value="1"/>
</dbReference>
<evidence type="ECO:0000313" key="7">
    <source>
        <dbReference type="Proteomes" id="UP001597058"/>
    </source>
</evidence>
<feature type="DNA-binding region" description="H-T-H motif" evidence="4">
    <location>
        <begin position="33"/>
        <end position="52"/>
    </location>
</feature>
<dbReference type="Proteomes" id="UP001597058">
    <property type="component" value="Unassembled WGS sequence"/>
</dbReference>
<dbReference type="RefSeq" id="WP_381239084.1">
    <property type="nucleotide sequence ID" value="NZ_JBHSKH010000071.1"/>
</dbReference>
<dbReference type="SUPFAM" id="SSF46689">
    <property type="entry name" value="Homeodomain-like"/>
    <property type="match status" value="1"/>
</dbReference>
<dbReference type="Pfam" id="PF00440">
    <property type="entry name" value="TetR_N"/>
    <property type="match status" value="1"/>
</dbReference>
<dbReference type="InterPro" id="IPR009057">
    <property type="entry name" value="Homeodomain-like_sf"/>
</dbReference>
<evidence type="ECO:0000256" key="3">
    <source>
        <dbReference type="ARBA" id="ARBA00023163"/>
    </source>
</evidence>
<proteinExistence type="predicted"/>
<dbReference type="EMBL" id="JBHTMM010000103">
    <property type="protein sequence ID" value="MFD1312087.1"/>
    <property type="molecule type" value="Genomic_DNA"/>
</dbReference>
<reference evidence="7" key="1">
    <citation type="journal article" date="2019" name="Int. J. Syst. Evol. Microbiol.">
        <title>The Global Catalogue of Microorganisms (GCM) 10K type strain sequencing project: providing services to taxonomists for standard genome sequencing and annotation.</title>
        <authorList>
            <consortium name="The Broad Institute Genomics Platform"/>
            <consortium name="The Broad Institute Genome Sequencing Center for Infectious Disease"/>
            <person name="Wu L."/>
            <person name="Ma J."/>
        </authorList>
    </citation>
    <scope>NUCLEOTIDE SEQUENCE [LARGE SCALE GENOMIC DNA]</scope>
    <source>
        <strain evidence="7">CGMCC 4.7020</strain>
    </source>
</reference>
<keyword evidence="7" id="KW-1185">Reference proteome</keyword>
<dbReference type="InterPro" id="IPR001647">
    <property type="entry name" value="HTH_TetR"/>
</dbReference>